<evidence type="ECO:0000259" key="2">
    <source>
        <dbReference type="Pfam" id="PF12439"/>
    </source>
</evidence>
<protein>
    <recommendedName>
        <fullName evidence="2">Glycogen debranching enzyme bacterial and archaeal type N-terminal domain-containing protein</fullName>
    </recommendedName>
</protein>
<gene>
    <name evidence="3" type="ORF">E6K72_06650</name>
</gene>
<evidence type="ECO:0000313" key="3">
    <source>
        <dbReference type="EMBL" id="TMQ55275.1"/>
    </source>
</evidence>
<name>A0A538SV90_UNCEI</name>
<dbReference type="InterPro" id="IPR024742">
    <property type="entry name" value="Glycogen_debranch_N"/>
</dbReference>
<accession>A0A538SV90</accession>
<dbReference type="AlphaFoldDB" id="A0A538SV90"/>
<dbReference type="EMBL" id="VBOS01000226">
    <property type="protein sequence ID" value="TMQ55275.1"/>
    <property type="molecule type" value="Genomic_DNA"/>
</dbReference>
<reference evidence="3 4" key="1">
    <citation type="journal article" date="2019" name="Nat. Microbiol.">
        <title>Mediterranean grassland soil C-N compound turnover is dependent on rainfall and depth, and is mediated by genomically divergent microorganisms.</title>
        <authorList>
            <person name="Diamond S."/>
            <person name="Andeer P.F."/>
            <person name="Li Z."/>
            <person name="Crits-Christoph A."/>
            <person name="Burstein D."/>
            <person name="Anantharaman K."/>
            <person name="Lane K.R."/>
            <person name="Thomas B.C."/>
            <person name="Pan C."/>
            <person name="Northen T.R."/>
            <person name="Banfield J.F."/>
        </authorList>
    </citation>
    <scope>NUCLEOTIDE SEQUENCE [LARGE SCALE GENOMIC DNA]</scope>
    <source>
        <strain evidence="3">WS_2</strain>
    </source>
</reference>
<evidence type="ECO:0000313" key="4">
    <source>
        <dbReference type="Proteomes" id="UP000317716"/>
    </source>
</evidence>
<organism evidence="3 4">
    <name type="scientific">Eiseniibacteriota bacterium</name>
    <dbReference type="NCBI Taxonomy" id="2212470"/>
    <lineage>
        <taxon>Bacteria</taxon>
        <taxon>Candidatus Eiseniibacteriota</taxon>
    </lineage>
</organism>
<feature type="compositionally biased region" description="Gly residues" evidence="1">
    <location>
        <begin position="299"/>
        <end position="316"/>
    </location>
</feature>
<comment type="caution">
    <text evidence="3">The sequence shown here is derived from an EMBL/GenBank/DDBJ whole genome shotgun (WGS) entry which is preliminary data.</text>
</comment>
<dbReference type="Proteomes" id="UP000317716">
    <property type="component" value="Unassembled WGS sequence"/>
</dbReference>
<feature type="region of interest" description="Disordered" evidence="1">
    <location>
        <begin position="292"/>
        <end position="354"/>
    </location>
</feature>
<sequence>MRVGQDVLSDLRAALGTEWAFPLGTGGYSSGTACGANARRAHALLTASGPSGRLTTLLLKVDERLRAPGASFELGCNVVSGGAARPAGHLLLESFALDPWPRWTWRAGGTALEKSLLPISGHDAIAIRYRLLEGPSATLSVSPLLVARDPNALQRESAELHTPAQGVPGRVQLQLSADRPTLTLWHNGAFLPARVWQHGLLHALEPAADEGDDAFAPGHIEAALAPGGEFHLVAAAEPDLFRSLAREDRLGAPPPRTLAECVRFLEDRQREEHSERDRAAVAAAAVTAAQAAEARESGAGQGGNGSVGASGSGPGAGAERAAAGSGEATAGARGAAAGSLAGPGEALAEPPAAGLHEGDPWTVMLSSIVLGGERGLTVAGALPAPAPRGVEALRVVPALLS</sequence>
<dbReference type="Pfam" id="PF12439">
    <property type="entry name" value="GDE_N"/>
    <property type="match status" value="1"/>
</dbReference>
<dbReference type="PROSITE" id="PS51257">
    <property type="entry name" value="PROKAR_LIPOPROTEIN"/>
    <property type="match status" value="1"/>
</dbReference>
<proteinExistence type="predicted"/>
<feature type="compositionally biased region" description="Low complexity" evidence="1">
    <location>
        <begin position="317"/>
        <end position="354"/>
    </location>
</feature>
<evidence type="ECO:0000256" key="1">
    <source>
        <dbReference type="SAM" id="MobiDB-lite"/>
    </source>
</evidence>
<feature type="domain" description="Glycogen debranching enzyme bacterial and archaeal type N-terminal" evidence="2">
    <location>
        <begin position="18"/>
        <end position="230"/>
    </location>
</feature>
<feature type="non-terminal residue" evidence="3">
    <location>
        <position position="401"/>
    </location>
</feature>